<evidence type="ECO:0000313" key="4">
    <source>
        <dbReference type="EMBL" id="MFC3123981.1"/>
    </source>
</evidence>
<evidence type="ECO:0000256" key="2">
    <source>
        <dbReference type="SAM" id="SignalP"/>
    </source>
</evidence>
<dbReference type="InterPro" id="IPR011042">
    <property type="entry name" value="6-blade_b-propeller_TolB-like"/>
</dbReference>
<dbReference type="InterPro" id="IPR011041">
    <property type="entry name" value="Quinoprot_gluc/sorb_DH_b-prop"/>
</dbReference>
<proteinExistence type="predicted"/>
<feature type="signal peptide" evidence="2">
    <location>
        <begin position="1"/>
        <end position="23"/>
    </location>
</feature>
<accession>A0ABV7FXG6</accession>
<evidence type="ECO:0000256" key="1">
    <source>
        <dbReference type="SAM" id="MobiDB-lite"/>
    </source>
</evidence>
<feature type="chain" id="PRO_5045652101" evidence="2">
    <location>
        <begin position="24"/>
        <end position="436"/>
    </location>
</feature>
<name>A0ABV7FXG6_9PROT</name>
<reference evidence="5" key="1">
    <citation type="journal article" date="2019" name="Int. J. Syst. Evol. Microbiol.">
        <title>The Global Catalogue of Microorganisms (GCM) 10K type strain sequencing project: providing services to taxonomists for standard genome sequencing and annotation.</title>
        <authorList>
            <consortium name="The Broad Institute Genomics Platform"/>
            <consortium name="The Broad Institute Genome Sequencing Center for Infectious Disease"/>
            <person name="Wu L."/>
            <person name="Ma J."/>
        </authorList>
    </citation>
    <scope>NUCLEOTIDE SEQUENCE [LARGE SCALE GENOMIC DNA]</scope>
    <source>
        <strain evidence="5">KCTC 52094</strain>
    </source>
</reference>
<dbReference type="InterPro" id="IPR012938">
    <property type="entry name" value="Glc/Sorbosone_DH"/>
</dbReference>
<feature type="region of interest" description="Disordered" evidence="1">
    <location>
        <begin position="95"/>
        <end position="117"/>
    </location>
</feature>
<dbReference type="Pfam" id="PF07995">
    <property type="entry name" value="GSDH"/>
    <property type="match status" value="1"/>
</dbReference>
<comment type="caution">
    <text evidence="4">The sequence shown here is derived from an EMBL/GenBank/DDBJ whole genome shotgun (WGS) entry which is preliminary data.</text>
</comment>
<protein>
    <submittedName>
        <fullName evidence="4">PQQ-dependent sugar dehydrogenase</fullName>
    </submittedName>
</protein>
<sequence length="436" mass="47496">MVQTSRRLLLGSALGLAVSPALAQNRMGYGASPTLASPDLEHQVQNFSRQVGWPAGAMPTAPAGFTVTPFAAHGLDSPRWLYLLPTGDVLVSEARTTAKPPETEEDKKKLELQRQSGTVAGGSANRITLLRDADGDGIAEHRQVLLQGLDQPFGMAWRDGWLYVGNTDGVLRFPFDPERRRIDASAPQRLMDLPAGGYNNHWTRNLAFGPDGRKLFVTVGSASNVGEYGMEVEARRAAILEADPDGANQRIFAYGLRNPNGIDWHPETGALWTAVNERDNIGDDLVPDYITSVRDGGFYGWPYSYWGNHPDPRMARERPDLVRAALTPDYAVGNHTASLGLVFGRGTALPERYRGGAFIGQRGSWNRAEFSGYRVAFVPFRQGRPSGPIEDFLTGFMPDPSSGETYGRPVCVIQDAAGALLVTDDTGNRIWRVAAG</sequence>
<evidence type="ECO:0000259" key="3">
    <source>
        <dbReference type="Pfam" id="PF07995"/>
    </source>
</evidence>
<dbReference type="Gene3D" id="2.120.10.30">
    <property type="entry name" value="TolB, C-terminal domain"/>
    <property type="match status" value="1"/>
</dbReference>
<dbReference type="Proteomes" id="UP001595593">
    <property type="component" value="Unassembled WGS sequence"/>
</dbReference>
<dbReference type="EMBL" id="JBHRTN010000004">
    <property type="protein sequence ID" value="MFC3123981.1"/>
    <property type="molecule type" value="Genomic_DNA"/>
</dbReference>
<gene>
    <name evidence="4" type="ORF">ACFOD4_02815</name>
</gene>
<organism evidence="4 5">
    <name type="scientific">Teichococcus globiformis</name>
    <dbReference type="NCBI Taxonomy" id="2307229"/>
    <lineage>
        <taxon>Bacteria</taxon>
        <taxon>Pseudomonadati</taxon>
        <taxon>Pseudomonadota</taxon>
        <taxon>Alphaproteobacteria</taxon>
        <taxon>Acetobacterales</taxon>
        <taxon>Roseomonadaceae</taxon>
        <taxon>Roseomonas</taxon>
    </lineage>
</organism>
<dbReference type="RefSeq" id="WP_379593515.1">
    <property type="nucleotide sequence ID" value="NZ_JBHRTN010000004.1"/>
</dbReference>
<keyword evidence="2" id="KW-0732">Signal</keyword>
<dbReference type="PANTHER" id="PTHR19328:SF55">
    <property type="entry name" value="BLR6566 PROTEIN"/>
    <property type="match status" value="1"/>
</dbReference>
<dbReference type="SUPFAM" id="SSF50952">
    <property type="entry name" value="Soluble quinoprotein glucose dehydrogenase"/>
    <property type="match status" value="1"/>
</dbReference>
<dbReference type="PANTHER" id="PTHR19328">
    <property type="entry name" value="HEDGEHOG-INTERACTING PROTEIN"/>
    <property type="match status" value="1"/>
</dbReference>
<feature type="compositionally biased region" description="Basic and acidic residues" evidence="1">
    <location>
        <begin position="101"/>
        <end position="112"/>
    </location>
</feature>
<evidence type="ECO:0000313" key="5">
    <source>
        <dbReference type="Proteomes" id="UP001595593"/>
    </source>
</evidence>
<feature type="domain" description="Glucose/Sorbosone dehydrogenase" evidence="3">
    <location>
        <begin position="194"/>
        <end position="360"/>
    </location>
</feature>
<keyword evidence="5" id="KW-1185">Reference proteome</keyword>